<dbReference type="EMBL" id="CM004480">
    <property type="protein sequence ID" value="OCT68264.1"/>
    <property type="molecule type" value="Genomic_DNA"/>
</dbReference>
<dbReference type="AlphaFoldDB" id="A0A974C7T7"/>
<evidence type="ECO:0000313" key="2">
    <source>
        <dbReference type="Proteomes" id="UP000694892"/>
    </source>
</evidence>
<organism evidence="1 2">
    <name type="scientific">Xenopus laevis</name>
    <name type="common">African clawed frog</name>
    <dbReference type="NCBI Taxonomy" id="8355"/>
    <lineage>
        <taxon>Eukaryota</taxon>
        <taxon>Metazoa</taxon>
        <taxon>Chordata</taxon>
        <taxon>Craniata</taxon>
        <taxon>Vertebrata</taxon>
        <taxon>Euteleostomi</taxon>
        <taxon>Amphibia</taxon>
        <taxon>Batrachia</taxon>
        <taxon>Anura</taxon>
        <taxon>Pipoidea</taxon>
        <taxon>Pipidae</taxon>
        <taxon>Xenopodinae</taxon>
        <taxon>Xenopus</taxon>
        <taxon>Xenopus</taxon>
    </lineage>
</organism>
<evidence type="ECO:0000313" key="1">
    <source>
        <dbReference type="EMBL" id="OCT68264.1"/>
    </source>
</evidence>
<reference evidence="2" key="1">
    <citation type="journal article" date="2016" name="Nature">
        <title>Genome evolution in the allotetraploid frog Xenopus laevis.</title>
        <authorList>
            <person name="Session A.M."/>
            <person name="Uno Y."/>
            <person name="Kwon T."/>
            <person name="Chapman J.A."/>
            <person name="Toyoda A."/>
            <person name="Takahashi S."/>
            <person name="Fukui A."/>
            <person name="Hikosaka A."/>
            <person name="Suzuki A."/>
            <person name="Kondo M."/>
            <person name="van Heeringen S.J."/>
            <person name="Quigley I."/>
            <person name="Heinz S."/>
            <person name="Ogino H."/>
            <person name="Ochi H."/>
            <person name="Hellsten U."/>
            <person name="Lyons J.B."/>
            <person name="Simakov O."/>
            <person name="Putnam N."/>
            <person name="Stites J."/>
            <person name="Kuroki Y."/>
            <person name="Tanaka T."/>
            <person name="Michiue T."/>
            <person name="Watanabe M."/>
            <person name="Bogdanovic O."/>
            <person name="Lister R."/>
            <person name="Georgiou G."/>
            <person name="Paranjpe S.S."/>
            <person name="van Kruijsbergen I."/>
            <person name="Shu S."/>
            <person name="Carlson J."/>
            <person name="Kinoshita T."/>
            <person name="Ohta Y."/>
            <person name="Mawaribuchi S."/>
            <person name="Jenkins J."/>
            <person name="Grimwood J."/>
            <person name="Schmutz J."/>
            <person name="Mitros T."/>
            <person name="Mozaffari S.V."/>
            <person name="Suzuki Y."/>
            <person name="Haramoto Y."/>
            <person name="Yamamoto T.S."/>
            <person name="Takagi C."/>
            <person name="Heald R."/>
            <person name="Miller K."/>
            <person name="Haudenschild C."/>
            <person name="Kitzman J."/>
            <person name="Nakayama T."/>
            <person name="Izutsu Y."/>
            <person name="Robert J."/>
            <person name="Fortriede J."/>
            <person name="Burns K."/>
            <person name="Lotay V."/>
            <person name="Karimi K."/>
            <person name="Yasuoka Y."/>
            <person name="Dichmann D.S."/>
            <person name="Flajnik M.F."/>
            <person name="Houston D.W."/>
            <person name="Shendure J."/>
            <person name="DuPasquier L."/>
            <person name="Vize P.D."/>
            <person name="Zorn A.M."/>
            <person name="Ito M."/>
            <person name="Marcotte E.M."/>
            <person name="Wallingford J.B."/>
            <person name="Ito Y."/>
            <person name="Asashima M."/>
            <person name="Ueno N."/>
            <person name="Matsuda Y."/>
            <person name="Veenstra G.J."/>
            <person name="Fujiyama A."/>
            <person name="Harland R.M."/>
            <person name="Taira M."/>
            <person name="Rokhsar D.S."/>
        </authorList>
    </citation>
    <scope>NUCLEOTIDE SEQUENCE [LARGE SCALE GENOMIC DNA]</scope>
    <source>
        <strain evidence="2">J</strain>
    </source>
</reference>
<name>A0A974C7T7_XENLA</name>
<gene>
    <name evidence="1" type="ORF">XELAEV_18039563mg</name>
</gene>
<sequence length="78" mass="8992">MAPTSLMIFTDGRGWCQLAKVLLSSSLSMEYTFFLFRGGGVSCWFHTSSHHFHVGFASKETYFLFSCAYHTFRTFLIF</sequence>
<protein>
    <submittedName>
        <fullName evidence="1">Uncharacterized protein</fullName>
    </submittedName>
</protein>
<dbReference type="Proteomes" id="UP000694892">
    <property type="component" value="Chromosome 8L"/>
</dbReference>
<accession>A0A974C7T7</accession>
<proteinExistence type="predicted"/>